<evidence type="ECO:0000313" key="4">
    <source>
        <dbReference type="EMBL" id="TXL74322.1"/>
    </source>
</evidence>
<name>A0A5C8PLG6_9HYPH</name>
<dbReference type="GO" id="GO:0005829">
    <property type="term" value="C:cytosol"/>
    <property type="evidence" value="ECO:0007669"/>
    <property type="project" value="TreeGrafter"/>
</dbReference>
<dbReference type="Proteomes" id="UP000321638">
    <property type="component" value="Unassembled WGS sequence"/>
</dbReference>
<reference evidence="4 5" key="1">
    <citation type="submission" date="2019-06" db="EMBL/GenBank/DDBJ databases">
        <title>New taxonomy in bacterial strain CC-CFT640, isolated from vineyard.</title>
        <authorList>
            <person name="Lin S.-Y."/>
            <person name="Tsai C.-F."/>
            <person name="Young C.-C."/>
        </authorList>
    </citation>
    <scope>NUCLEOTIDE SEQUENCE [LARGE SCALE GENOMIC DNA]</scope>
    <source>
        <strain evidence="4 5">CC-CFT640</strain>
    </source>
</reference>
<evidence type="ECO:0000256" key="2">
    <source>
        <dbReference type="ARBA" id="ARBA00023033"/>
    </source>
</evidence>
<dbReference type="OrthoDB" id="9776438at2"/>
<dbReference type="EMBL" id="VDUZ01000019">
    <property type="protein sequence ID" value="TXL74322.1"/>
    <property type="molecule type" value="Genomic_DNA"/>
</dbReference>
<keyword evidence="1" id="KW-0560">Oxidoreductase</keyword>
<accession>A0A5C8PLG6</accession>
<sequence>MKFMFFHLMPYRFLPMDFPQRFPSVWVDIPGDLFDPAKGNQLYNEYMDQLEHAADVGFDGICVNEHHANGYGLMPSPNLIAAALSRRTRDVALVVLGNSVALYNPPLRIAEEFAMLDCISGGRLVAGFPVGTSMDTNYAYGQVPTTLRDKYYEGVKLILEAWRRNDVFSFNGRFTQLRYVNCWPKPIQKPHPPIWIPGGGSVETWDYCAENDFLYSYLSFSGYKRGKVFLDGFWDTLERMGKPRNPYQGGFVQFVAVGDSDDEVAEKFGPHAEWFFNKTQHVYGGFVEAPGYRTLNTIKMGMESQQKSARIIETTWQEMIESGTVIAGTPKRVTEQLEELARTLNVGHLGVLAQFGDMPHDKAMANIQRIGTEVVPKLRHLWDDTWTDHWWPRPMSGARLPKPVSRGLGSAA</sequence>
<organism evidence="4 5">
    <name type="scientific">Vineibacter terrae</name>
    <dbReference type="NCBI Taxonomy" id="2586908"/>
    <lineage>
        <taxon>Bacteria</taxon>
        <taxon>Pseudomonadati</taxon>
        <taxon>Pseudomonadota</taxon>
        <taxon>Alphaproteobacteria</taxon>
        <taxon>Hyphomicrobiales</taxon>
        <taxon>Vineibacter</taxon>
    </lineage>
</organism>
<dbReference type="PANTHER" id="PTHR30137">
    <property type="entry name" value="LUCIFERASE-LIKE MONOOXYGENASE"/>
    <property type="match status" value="1"/>
</dbReference>
<proteinExistence type="predicted"/>
<evidence type="ECO:0000256" key="1">
    <source>
        <dbReference type="ARBA" id="ARBA00023002"/>
    </source>
</evidence>
<dbReference type="Gene3D" id="3.20.20.30">
    <property type="entry name" value="Luciferase-like domain"/>
    <property type="match status" value="1"/>
</dbReference>
<evidence type="ECO:0000313" key="5">
    <source>
        <dbReference type="Proteomes" id="UP000321638"/>
    </source>
</evidence>
<keyword evidence="5" id="KW-1185">Reference proteome</keyword>
<dbReference type="GO" id="GO:0004497">
    <property type="term" value="F:monooxygenase activity"/>
    <property type="evidence" value="ECO:0007669"/>
    <property type="project" value="UniProtKB-KW"/>
</dbReference>
<dbReference type="SUPFAM" id="SSF51679">
    <property type="entry name" value="Bacterial luciferase-like"/>
    <property type="match status" value="1"/>
</dbReference>
<feature type="domain" description="Luciferase-like" evidence="3">
    <location>
        <begin position="42"/>
        <end position="343"/>
    </location>
</feature>
<dbReference type="GO" id="GO:0016705">
    <property type="term" value="F:oxidoreductase activity, acting on paired donors, with incorporation or reduction of molecular oxygen"/>
    <property type="evidence" value="ECO:0007669"/>
    <property type="project" value="InterPro"/>
</dbReference>
<dbReference type="PANTHER" id="PTHR30137:SF8">
    <property type="entry name" value="BLR5498 PROTEIN"/>
    <property type="match status" value="1"/>
</dbReference>
<comment type="caution">
    <text evidence="4">The sequence shown here is derived from an EMBL/GenBank/DDBJ whole genome shotgun (WGS) entry which is preliminary data.</text>
</comment>
<dbReference type="InterPro" id="IPR011251">
    <property type="entry name" value="Luciferase-like_dom"/>
</dbReference>
<dbReference type="Pfam" id="PF00296">
    <property type="entry name" value="Bac_luciferase"/>
    <property type="match status" value="1"/>
</dbReference>
<protein>
    <submittedName>
        <fullName evidence="4">LLM class flavin-dependent oxidoreductase</fullName>
    </submittedName>
</protein>
<evidence type="ECO:0000259" key="3">
    <source>
        <dbReference type="Pfam" id="PF00296"/>
    </source>
</evidence>
<dbReference type="RefSeq" id="WP_147848287.1">
    <property type="nucleotide sequence ID" value="NZ_VDUZ01000019.1"/>
</dbReference>
<dbReference type="InterPro" id="IPR050766">
    <property type="entry name" value="Bact_Lucif_Oxidored"/>
</dbReference>
<gene>
    <name evidence="4" type="ORF">FHP25_17720</name>
</gene>
<dbReference type="AlphaFoldDB" id="A0A5C8PLG6"/>
<keyword evidence="2" id="KW-0503">Monooxygenase</keyword>
<dbReference type="InterPro" id="IPR036661">
    <property type="entry name" value="Luciferase-like_sf"/>
</dbReference>